<dbReference type="Gene3D" id="3.40.50.2000">
    <property type="entry name" value="Glycogen Phosphorylase B"/>
    <property type="match status" value="1"/>
</dbReference>
<dbReference type="PANTHER" id="PTHR43025">
    <property type="entry name" value="MONOGALACTOSYLDIACYLGLYCEROL SYNTHASE"/>
    <property type="match status" value="1"/>
</dbReference>
<sequence length="88" mass="9710">MAAIEGQQIVIVCGRNERRKQELDKVFAQAPHVHVLGYVDNVAALMACADMLVTKAGGLHRLQNHAVRITIPNAHHNLMYIVRSCVLA</sequence>
<dbReference type="RefSeq" id="WP_192026457.1">
    <property type="nucleotide sequence ID" value="NZ_JACYTN010000019.1"/>
</dbReference>
<dbReference type="Proteomes" id="UP000634529">
    <property type="component" value="Unassembled WGS sequence"/>
</dbReference>
<dbReference type="EMBL" id="JACYTN010000019">
    <property type="protein sequence ID" value="MBD8500138.1"/>
    <property type="molecule type" value="Genomic_DNA"/>
</dbReference>
<keyword evidence="3" id="KW-1185">Reference proteome</keyword>
<dbReference type="InterPro" id="IPR007235">
    <property type="entry name" value="Glyco_trans_28_C"/>
</dbReference>
<dbReference type="Pfam" id="PF04101">
    <property type="entry name" value="Glyco_tran_28_C"/>
    <property type="match status" value="1"/>
</dbReference>
<proteinExistence type="predicted"/>
<protein>
    <recommendedName>
        <fullName evidence="1">Glycosyl transferase family 28 C-terminal domain-containing protein</fullName>
    </recommendedName>
</protein>
<evidence type="ECO:0000313" key="2">
    <source>
        <dbReference type="EMBL" id="MBD8500138.1"/>
    </source>
</evidence>
<accession>A0ABR9B2C9</accession>
<dbReference type="InterPro" id="IPR050519">
    <property type="entry name" value="Glycosyltransf_28_UgtP"/>
</dbReference>
<comment type="caution">
    <text evidence="2">The sequence shown here is derived from an EMBL/GenBank/DDBJ whole genome shotgun (WGS) entry which is preliminary data.</text>
</comment>
<name>A0ABR9B2C9_9BACL</name>
<reference evidence="2 3" key="1">
    <citation type="submission" date="2020-09" db="EMBL/GenBank/DDBJ databases">
        <title>Paenibacillus sp. CAU 1523 isolated from sand of Haeundae Beach.</title>
        <authorList>
            <person name="Kim W."/>
        </authorList>
    </citation>
    <scope>NUCLEOTIDE SEQUENCE [LARGE SCALE GENOMIC DNA]</scope>
    <source>
        <strain evidence="2 3">CAU 1523</strain>
    </source>
</reference>
<evidence type="ECO:0000313" key="3">
    <source>
        <dbReference type="Proteomes" id="UP000634529"/>
    </source>
</evidence>
<feature type="domain" description="Glycosyl transferase family 28 C-terminal" evidence="1">
    <location>
        <begin position="7"/>
        <end position="75"/>
    </location>
</feature>
<organism evidence="2 3">
    <name type="scientific">Paenibacillus arenosi</name>
    <dbReference type="NCBI Taxonomy" id="2774142"/>
    <lineage>
        <taxon>Bacteria</taxon>
        <taxon>Bacillati</taxon>
        <taxon>Bacillota</taxon>
        <taxon>Bacilli</taxon>
        <taxon>Bacillales</taxon>
        <taxon>Paenibacillaceae</taxon>
        <taxon>Paenibacillus</taxon>
    </lineage>
</organism>
<dbReference type="PANTHER" id="PTHR43025:SF3">
    <property type="entry name" value="MONOGALACTOSYLDIACYLGLYCEROL SYNTHASE 1, CHLOROPLASTIC"/>
    <property type="match status" value="1"/>
</dbReference>
<evidence type="ECO:0000259" key="1">
    <source>
        <dbReference type="Pfam" id="PF04101"/>
    </source>
</evidence>
<dbReference type="SUPFAM" id="SSF53756">
    <property type="entry name" value="UDP-Glycosyltransferase/glycogen phosphorylase"/>
    <property type="match status" value="1"/>
</dbReference>
<gene>
    <name evidence="2" type="ORF">IFO66_17745</name>
</gene>